<dbReference type="PANTHER" id="PTHR43877:SF2">
    <property type="entry name" value="AMINOALKYLPHOSPHONATE N-ACETYLTRANSFERASE-RELATED"/>
    <property type="match status" value="1"/>
</dbReference>
<evidence type="ECO:0000259" key="3">
    <source>
        <dbReference type="PROSITE" id="PS51186"/>
    </source>
</evidence>
<dbReference type="Gene3D" id="3.40.630.30">
    <property type="match status" value="1"/>
</dbReference>
<dbReference type="SUPFAM" id="SSF55729">
    <property type="entry name" value="Acyl-CoA N-acyltransferases (Nat)"/>
    <property type="match status" value="1"/>
</dbReference>
<dbReference type="RefSeq" id="WP_097138830.1">
    <property type="nucleotide sequence ID" value="NZ_OBQD01000006.1"/>
</dbReference>
<proteinExistence type="predicted"/>
<keyword evidence="2" id="KW-0012">Acyltransferase</keyword>
<evidence type="ECO:0000313" key="5">
    <source>
        <dbReference type="Proteomes" id="UP000219167"/>
    </source>
</evidence>
<sequence length="170" mass="18726">MTIIRYAHGGDIPVLAEIGMRAWEQAVTGVADLDALRDNARNAFVHFLQGNWVTVAVAETGGRIAGWAAREKMDEEITDLWVDPAMQRQGVGSALLAAIEDEMRRATFETVDLQTHARNAAALAFFRKHGYAVNWLSVAYSPKLDRNVESVGLRRQLTEDQPIGYGPGGF</sequence>
<dbReference type="Pfam" id="PF00583">
    <property type="entry name" value="Acetyltransf_1"/>
    <property type="match status" value="1"/>
</dbReference>
<dbReference type="GO" id="GO:0016747">
    <property type="term" value="F:acyltransferase activity, transferring groups other than amino-acyl groups"/>
    <property type="evidence" value="ECO:0007669"/>
    <property type="project" value="InterPro"/>
</dbReference>
<dbReference type="Proteomes" id="UP000219167">
    <property type="component" value="Unassembled WGS sequence"/>
</dbReference>
<dbReference type="AlphaFoldDB" id="A0A285UCM7"/>
<name>A0A285UCM7_9HYPH</name>
<dbReference type="OrthoDB" id="9811979at2"/>
<reference evidence="4 5" key="1">
    <citation type="submission" date="2017-08" db="EMBL/GenBank/DDBJ databases">
        <authorList>
            <person name="de Groot N.N."/>
        </authorList>
    </citation>
    <scope>NUCLEOTIDE SEQUENCE [LARGE SCALE GENOMIC DNA]</scope>
    <source>
        <strain evidence="4 5">JC85</strain>
    </source>
</reference>
<dbReference type="PANTHER" id="PTHR43877">
    <property type="entry name" value="AMINOALKYLPHOSPHONATE N-ACETYLTRANSFERASE-RELATED-RELATED"/>
    <property type="match status" value="1"/>
</dbReference>
<dbReference type="InterPro" id="IPR016181">
    <property type="entry name" value="Acyl_CoA_acyltransferase"/>
</dbReference>
<dbReference type="CDD" id="cd04301">
    <property type="entry name" value="NAT_SF"/>
    <property type="match status" value="1"/>
</dbReference>
<keyword evidence="5" id="KW-1185">Reference proteome</keyword>
<keyword evidence="1 4" id="KW-0808">Transferase</keyword>
<protein>
    <submittedName>
        <fullName evidence="4">Ribosomal-protein-alanine N-acetyltransferase</fullName>
    </submittedName>
</protein>
<evidence type="ECO:0000256" key="2">
    <source>
        <dbReference type="ARBA" id="ARBA00023315"/>
    </source>
</evidence>
<accession>A0A285UCM7</accession>
<dbReference type="PROSITE" id="PS51186">
    <property type="entry name" value="GNAT"/>
    <property type="match status" value="1"/>
</dbReference>
<evidence type="ECO:0000313" key="4">
    <source>
        <dbReference type="EMBL" id="SOC39493.1"/>
    </source>
</evidence>
<organism evidence="4 5">
    <name type="scientific">Rhizobium subbaraonis</name>
    <dbReference type="NCBI Taxonomy" id="908946"/>
    <lineage>
        <taxon>Bacteria</taxon>
        <taxon>Pseudomonadati</taxon>
        <taxon>Pseudomonadota</taxon>
        <taxon>Alphaproteobacteria</taxon>
        <taxon>Hyphomicrobiales</taxon>
        <taxon>Rhizobiaceae</taxon>
        <taxon>Rhizobium/Agrobacterium group</taxon>
        <taxon>Rhizobium</taxon>
    </lineage>
</organism>
<dbReference type="InterPro" id="IPR050832">
    <property type="entry name" value="Bact_Acetyltransf"/>
</dbReference>
<dbReference type="EMBL" id="OBQD01000006">
    <property type="protein sequence ID" value="SOC39493.1"/>
    <property type="molecule type" value="Genomic_DNA"/>
</dbReference>
<feature type="domain" description="N-acetyltransferase" evidence="3">
    <location>
        <begin position="2"/>
        <end position="158"/>
    </location>
</feature>
<dbReference type="InterPro" id="IPR000182">
    <property type="entry name" value="GNAT_dom"/>
</dbReference>
<evidence type="ECO:0000256" key="1">
    <source>
        <dbReference type="ARBA" id="ARBA00022679"/>
    </source>
</evidence>
<gene>
    <name evidence="4" type="ORF">SAMN05892877_10621</name>
</gene>